<dbReference type="GeneID" id="93896869"/>
<dbReference type="EMBL" id="JAFKOQ010000008">
    <property type="protein sequence ID" value="MBN8122803.1"/>
    <property type="molecule type" value="Genomic_DNA"/>
</dbReference>
<comment type="caution">
    <text evidence="2">The sequence shown here is derived from an EMBL/GenBank/DDBJ whole genome shotgun (WGS) entry which is preliminary data.</text>
</comment>
<feature type="chain" id="PRO_5014503660" evidence="1">
    <location>
        <begin position="23"/>
        <end position="108"/>
    </location>
</feature>
<sequence length="108" mass="12416">MRYSVTFLLSSLLLFYPSAIHADDSTRNPIALKLKKSVQKKIDKEFVHYSGYCDVVVYFNHTDKHAVVEKVNGTGDAKICRFAKQTIKVGSKFRYKVPERMIFIHISS</sequence>
<dbReference type="EMBL" id="DACRBY010000006">
    <property type="protein sequence ID" value="HAS8539449.1"/>
    <property type="molecule type" value="Genomic_DNA"/>
</dbReference>
<dbReference type="Proteomes" id="UP000863257">
    <property type="component" value="Unassembled WGS sequence"/>
</dbReference>
<keyword evidence="1" id="KW-0732">Signal</keyword>
<evidence type="ECO:0000256" key="1">
    <source>
        <dbReference type="SAM" id="SignalP"/>
    </source>
</evidence>
<reference evidence="2" key="1">
    <citation type="journal article" date="2018" name="Genome Biol.">
        <title>SKESA: strategic k-mer extension for scrupulous assemblies.</title>
        <authorList>
            <person name="Souvorov A."/>
            <person name="Agarwala R."/>
            <person name="Lipman D.J."/>
        </authorList>
    </citation>
    <scope>NUCLEOTIDE SEQUENCE</scope>
    <source>
        <strain evidence="2">BCW_3452</strain>
    </source>
</reference>
<reference evidence="2" key="2">
    <citation type="submission" date="2019-01" db="EMBL/GenBank/DDBJ databases">
        <authorList>
            <consortium name="NCBI Pathogen Detection Project"/>
        </authorList>
    </citation>
    <scope>NUCLEOTIDE SEQUENCE</scope>
    <source>
        <strain evidence="2">BCW_3452</strain>
    </source>
</reference>
<dbReference type="OrthoDB" id="5906338at2"/>
<dbReference type="AlphaFoldDB" id="A0A087JPN9"/>
<dbReference type="RefSeq" id="WP_017422065.1">
    <property type="nucleotide sequence ID" value="NZ_CP014636.1"/>
</dbReference>
<dbReference type="Proteomes" id="UP000664056">
    <property type="component" value="Unassembled WGS sequence"/>
</dbReference>
<accession>A0A087JPN9</accession>
<organism evidence="2">
    <name type="scientific">Vibrio vulnificus</name>
    <dbReference type="NCBI Taxonomy" id="672"/>
    <lineage>
        <taxon>Bacteria</taxon>
        <taxon>Pseudomonadati</taxon>
        <taxon>Pseudomonadota</taxon>
        <taxon>Gammaproteobacteria</taxon>
        <taxon>Vibrionales</taxon>
        <taxon>Vibrionaceae</taxon>
        <taxon>Vibrio</taxon>
    </lineage>
</organism>
<name>A0A087JPN9_VIBVL</name>
<evidence type="ECO:0000313" key="2">
    <source>
        <dbReference type="EMBL" id="HAS8539449.1"/>
    </source>
</evidence>
<feature type="signal peptide" evidence="1">
    <location>
        <begin position="1"/>
        <end position="22"/>
    </location>
</feature>
<reference evidence="3" key="3">
    <citation type="submission" date="2021-03" db="EMBL/GenBank/DDBJ databases">
        <title>Study of the foodborne Vibrio vulnificus isolates from China.</title>
        <authorList>
            <person name="Zheng Z."/>
            <person name="Ye L."/>
        </authorList>
    </citation>
    <scope>NUCLEOTIDE SEQUENCE</scope>
    <source>
        <strain evidence="3">Vv1582</strain>
    </source>
</reference>
<evidence type="ECO:0000313" key="3">
    <source>
        <dbReference type="EMBL" id="MBN8122803.1"/>
    </source>
</evidence>
<proteinExistence type="predicted"/>
<gene>
    <name evidence="2" type="ORF">I7730_06580</name>
    <name evidence="3" type="ORF">J0J18_13750</name>
</gene>
<protein>
    <submittedName>
        <fullName evidence="2">Uncharacterized protein</fullName>
    </submittedName>
</protein>